<sequence length="1133" mass="130277">MGFKIVAGRAKTGKSTYIYDEINKEISNGSKNNLLLVVPEQMTYQSEYEVIDRISSSGIMSLEVLSFKRLGYKVFEEVGGLKVQEINRYGKIMLLKKIFEENKDKLKLFKKASRQEGFLREFDSLISELKQNMVSEEFLEQILKHKVTENDNHLLNSKLEDILTIYSEINKHTKDRFFDEEDKINLFISAVAKSKFVRNSKIWIDGFESFNGQRLKLIKELVKYAVSVTVTLNIDPACINSLQSIDDWEAFKTVHETFKSLTDEDVSFEIEALNEHAFAEEIKIVEKSMFSLKDEKFSILTDKVQLRSSLNPYTETEKTALEIICLVRDQGYRWKDIGVAVGDMDTYSINVKKVFTQFEIPFFLDMKRDIMGNPLTKFILSLFDMFIYNFKHDSVFEFLKTGFSVLNYDEVSKLENFALQYGIEGEKWFRAFRFKCDGIEYFNSLREKFTSGMKEAKTQFKKLDNAMDITLFLFDFLDKFNVQEKIERQVNVFKKSNLYELSSENAQVWNYVVEILEQIILTGGNMEINPSDYRKMIEAGFREVKISIIPPTLDKVTVGETDKISVKSYKALFILGANEGKLDSRSSESGLLLNDEREILAASGMKAINNADYYMYREKHMLYKLFSSAGERLYLSYAMGTSEGKSLQPSMYTERLKSLFTGIKEKSDLSDTWELDNVSSVGGTVDTLVSKLRDFSESGEITDVWKNVYAWYEENDENTINIIKLGLLYENRAENINKENLEKIYQMPVTMSVSRLESFAACPFKFFMENIIKPQPRIVQKVEFYDIGNIYHQAVERFTNEIISSNIDIDTMDEEMARKISCVCTENILAEGEMDYIALDANERNKYMKEKIKRLVNRAADTIIKQLQRGSFRPKFTELSIGDKDGNIFVEPVEIKIDNDLSIYFQGRIDRVDTFEKEQKTYVNIIDYKSSYKDIDLSDAVQGLQLQLLVYMSAIMKNGEKLFASKPEIGGAYYFLIDDPLVDGDVVLESTPQDLIFNKLSLKGYVLEDSEIITGMDNEIGDKKASDIIPVTFNKDGSTSKSSKTLTDKEFKALLSKTDSVAKDIAGKILAGNIGINPYRKESGDKVPCSFCDFRGVCQFDPSSDKNSYRKIKKLKKDEIMLEIMKEGEPDEI</sequence>
<keyword evidence="2" id="KW-0547">Nucleotide-binding</keyword>
<keyword evidence="1" id="KW-0540">Nuclease</keyword>
<keyword evidence="8" id="KW-0238">DNA-binding</keyword>
<keyword evidence="7" id="KW-0067">ATP-binding</keyword>
<dbReference type="PANTHER" id="PTHR30591:SF1">
    <property type="entry name" value="RECBCD ENZYME SUBUNIT RECC"/>
    <property type="match status" value="1"/>
</dbReference>
<dbReference type="EMBL" id="VLKH01000004">
    <property type="protein sequence ID" value="TWH80518.1"/>
    <property type="molecule type" value="Genomic_DNA"/>
</dbReference>
<keyword evidence="9" id="KW-0234">DNA repair</keyword>
<evidence type="ECO:0000256" key="1">
    <source>
        <dbReference type="ARBA" id="ARBA00022722"/>
    </source>
</evidence>
<proteinExistence type="predicted"/>
<keyword evidence="6" id="KW-0269">Exonuclease</keyword>
<dbReference type="GO" id="GO:0004527">
    <property type="term" value="F:exonuclease activity"/>
    <property type="evidence" value="ECO:0007669"/>
    <property type="project" value="UniProtKB-KW"/>
</dbReference>
<dbReference type="Pfam" id="PF12705">
    <property type="entry name" value="PDDEXK_1"/>
    <property type="match status" value="1"/>
</dbReference>
<reference evidence="12 13" key="1">
    <citation type="submission" date="2019-07" db="EMBL/GenBank/DDBJ databases">
        <title>Genomic Encyclopedia of Type Strains, Phase I: the one thousand microbial genomes (KMG-I) project.</title>
        <authorList>
            <person name="Kyrpides N."/>
        </authorList>
    </citation>
    <scope>NUCLEOTIDE SEQUENCE [LARGE SCALE GENOMIC DNA]</scope>
    <source>
        <strain evidence="12 13">DSM 13558</strain>
    </source>
</reference>
<evidence type="ECO:0000256" key="9">
    <source>
        <dbReference type="ARBA" id="ARBA00023204"/>
    </source>
</evidence>
<evidence type="ECO:0000256" key="8">
    <source>
        <dbReference type="ARBA" id="ARBA00023125"/>
    </source>
</evidence>
<dbReference type="SUPFAM" id="SSF52540">
    <property type="entry name" value="P-loop containing nucleoside triphosphate hydrolases"/>
    <property type="match status" value="1"/>
</dbReference>
<dbReference type="InterPro" id="IPR049035">
    <property type="entry name" value="ADDB_N"/>
</dbReference>
<evidence type="ECO:0000256" key="6">
    <source>
        <dbReference type="ARBA" id="ARBA00022839"/>
    </source>
</evidence>
<dbReference type="Gene3D" id="3.40.50.300">
    <property type="entry name" value="P-loop containing nucleotide triphosphate hydrolases"/>
    <property type="match status" value="3"/>
</dbReference>
<dbReference type="InterPro" id="IPR011604">
    <property type="entry name" value="PDDEXK-like_dom_sf"/>
</dbReference>
<dbReference type="InterPro" id="IPR027417">
    <property type="entry name" value="P-loop_NTPase"/>
</dbReference>
<dbReference type="PANTHER" id="PTHR30591">
    <property type="entry name" value="RECBCD ENZYME SUBUNIT RECC"/>
    <property type="match status" value="1"/>
</dbReference>
<keyword evidence="13" id="KW-1185">Reference proteome</keyword>
<evidence type="ECO:0000259" key="11">
    <source>
        <dbReference type="Pfam" id="PF21445"/>
    </source>
</evidence>
<evidence type="ECO:0000313" key="12">
    <source>
        <dbReference type="EMBL" id="TWH80518.1"/>
    </source>
</evidence>
<keyword evidence="5 12" id="KW-0347">Helicase</keyword>
<dbReference type="Gene3D" id="6.10.140.1030">
    <property type="match status" value="1"/>
</dbReference>
<dbReference type="RefSeq" id="WP_145082452.1">
    <property type="nucleotide sequence ID" value="NZ_VLKH01000004.1"/>
</dbReference>
<evidence type="ECO:0000256" key="5">
    <source>
        <dbReference type="ARBA" id="ARBA00022806"/>
    </source>
</evidence>
<protein>
    <submittedName>
        <fullName evidence="12">DNA helicase/exodeoxyribonuclease V subunit B</fullName>
    </submittedName>
</protein>
<dbReference type="AlphaFoldDB" id="A0A562JBC1"/>
<evidence type="ECO:0000256" key="3">
    <source>
        <dbReference type="ARBA" id="ARBA00022763"/>
    </source>
</evidence>
<dbReference type="GO" id="GO:0005524">
    <property type="term" value="F:ATP binding"/>
    <property type="evidence" value="ECO:0007669"/>
    <property type="project" value="UniProtKB-KW"/>
</dbReference>
<evidence type="ECO:0000256" key="7">
    <source>
        <dbReference type="ARBA" id="ARBA00022840"/>
    </source>
</evidence>
<dbReference type="Gene3D" id="3.90.320.10">
    <property type="match status" value="1"/>
</dbReference>
<organism evidence="12 13">
    <name type="scientific">Sedimentibacter saalensis</name>
    <dbReference type="NCBI Taxonomy" id="130788"/>
    <lineage>
        <taxon>Bacteria</taxon>
        <taxon>Bacillati</taxon>
        <taxon>Bacillota</taxon>
        <taxon>Tissierellia</taxon>
        <taxon>Sedimentibacter</taxon>
    </lineage>
</organism>
<dbReference type="Pfam" id="PF21445">
    <property type="entry name" value="ADDB_N"/>
    <property type="match status" value="1"/>
</dbReference>
<dbReference type="Proteomes" id="UP000315343">
    <property type="component" value="Unassembled WGS sequence"/>
</dbReference>
<gene>
    <name evidence="12" type="ORF">LY60_01780</name>
</gene>
<dbReference type="GO" id="GO:0006310">
    <property type="term" value="P:DNA recombination"/>
    <property type="evidence" value="ECO:0007669"/>
    <property type="project" value="TreeGrafter"/>
</dbReference>
<feature type="domain" description="ATP-dependent helicase/deoxyribonuclease subunit B N-terminal" evidence="11">
    <location>
        <begin position="6"/>
        <end position="272"/>
    </location>
</feature>
<dbReference type="InterPro" id="IPR038726">
    <property type="entry name" value="PDDEXK_AddAB-type"/>
</dbReference>
<dbReference type="GO" id="GO:0004386">
    <property type="term" value="F:helicase activity"/>
    <property type="evidence" value="ECO:0007669"/>
    <property type="project" value="UniProtKB-KW"/>
</dbReference>
<accession>A0A562JBC1</accession>
<evidence type="ECO:0000313" key="13">
    <source>
        <dbReference type="Proteomes" id="UP000315343"/>
    </source>
</evidence>
<evidence type="ECO:0000256" key="4">
    <source>
        <dbReference type="ARBA" id="ARBA00022801"/>
    </source>
</evidence>
<name>A0A562JBC1_9FIRM</name>
<evidence type="ECO:0000256" key="2">
    <source>
        <dbReference type="ARBA" id="ARBA00022741"/>
    </source>
</evidence>
<keyword evidence="4" id="KW-0378">Hydrolase</keyword>
<comment type="caution">
    <text evidence="12">The sequence shown here is derived from an EMBL/GenBank/DDBJ whole genome shotgun (WGS) entry which is preliminary data.</text>
</comment>
<dbReference type="GO" id="GO:0006281">
    <property type="term" value="P:DNA repair"/>
    <property type="evidence" value="ECO:0007669"/>
    <property type="project" value="UniProtKB-KW"/>
</dbReference>
<feature type="domain" description="PD-(D/E)XK endonuclease-like" evidence="10">
    <location>
        <begin position="750"/>
        <end position="1099"/>
    </location>
</feature>
<dbReference type="GO" id="GO:0003677">
    <property type="term" value="F:DNA binding"/>
    <property type="evidence" value="ECO:0007669"/>
    <property type="project" value="UniProtKB-KW"/>
</dbReference>
<evidence type="ECO:0000259" key="10">
    <source>
        <dbReference type="Pfam" id="PF12705"/>
    </source>
</evidence>
<dbReference type="OrthoDB" id="9758506at2"/>
<keyword evidence="3" id="KW-0227">DNA damage</keyword>